<protein>
    <submittedName>
        <fullName evidence="1">Uncharacterized protein</fullName>
    </submittedName>
</protein>
<evidence type="ECO:0000313" key="1">
    <source>
        <dbReference type="EMBL" id="MEQ2220711.1"/>
    </source>
</evidence>
<organism evidence="1 2">
    <name type="scientific">Ilyodon furcidens</name>
    <name type="common">goldbreast splitfin</name>
    <dbReference type="NCBI Taxonomy" id="33524"/>
    <lineage>
        <taxon>Eukaryota</taxon>
        <taxon>Metazoa</taxon>
        <taxon>Chordata</taxon>
        <taxon>Craniata</taxon>
        <taxon>Vertebrata</taxon>
        <taxon>Euteleostomi</taxon>
        <taxon>Actinopterygii</taxon>
        <taxon>Neopterygii</taxon>
        <taxon>Teleostei</taxon>
        <taxon>Neoteleostei</taxon>
        <taxon>Acanthomorphata</taxon>
        <taxon>Ovalentaria</taxon>
        <taxon>Atherinomorphae</taxon>
        <taxon>Cyprinodontiformes</taxon>
        <taxon>Goodeidae</taxon>
        <taxon>Ilyodon</taxon>
    </lineage>
</organism>
<comment type="caution">
    <text evidence="1">The sequence shown here is derived from an EMBL/GenBank/DDBJ whole genome shotgun (WGS) entry which is preliminary data.</text>
</comment>
<dbReference type="EMBL" id="JAHRIQ010000546">
    <property type="protein sequence ID" value="MEQ2220711.1"/>
    <property type="molecule type" value="Genomic_DNA"/>
</dbReference>
<evidence type="ECO:0000313" key="2">
    <source>
        <dbReference type="Proteomes" id="UP001482620"/>
    </source>
</evidence>
<sequence>MNCGGETLTRAEKFEETSTVNKRLATANFLSCGEWRPFCRLTKTACYRNHGEAVSVVLPSDWKNRFTRLVETASLLGTSLGQFASASLREKVSKAYTLIYPFYE</sequence>
<gene>
    <name evidence="1" type="ORF">ILYODFUR_008201</name>
</gene>
<proteinExistence type="predicted"/>
<dbReference type="Proteomes" id="UP001482620">
    <property type="component" value="Unassembled WGS sequence"/>
</dbReference>
<reference evidence="1 2" key="1">
    <citation type="submission" date="2021-06" db="EMBL/GenBank/DDBJ databases">
        <authorList>
            <person name="Palmer J.M."/>
        </authorList>
    </citation>
    <scope>NUCLEOTIDE SEQUENCE [LARGE SCALE GENOMIC DNA]</scope>
    <source>
        <strain evidence="2">if_2019</strain>
        <tissue evidence="1">Muscle</tissue>
    </source>
</reference>
<name>A0ABV0SJU9_9TELE</name>
<accession>A0ABV0SJU9</accession>
<keyword evidence="2" id="KW-1185">Reference proteome</keyword>